<reference evidence="1 2" key="1">
    <citation type="journal article" date="2015" name="Genome Biol. Evol.">
        <title>Comparative Genomics of a Bacterivorous Green Alga Reveals Evolutionary Causalities and Consequences of Phago-Mixotrophic Mode of Nutrition.</title>
        <authorList>
            <person name="Burns J.A."/>
            <person name="Paasch A."/>
            <person name="Narechania A."/>
            <person name="Kim E."/>
        </authorList>
    </citation>
    <scope>NUCLEOTIDE SEQUENCE [LARGE SCALE GENOMIC DNA]</scope>
    <source>
        <strain evidence="1 2">PLY_AMNH</strain>
    </source>
</reference>
<dbReference type="EMBL" id="LGRX02009323">
    <property type="protein sequence ID" value="KAK3271847.1"/>
    <property type="molecule type" value="Genomic_DNA"/>
</dbReference>
<name>A0AAE0L4T2_9CHLO</name>
<sequence length="261" mass="30140">MYRHVVRFAYKEHLDINNFHDSILVVSTQLAHIRGYVVFAKFKNMDDMSSFLFLNDAPRNNFDHFFTEHDSRIVVHLVKDSDMTLSLSPILQPGFSEIRTDHAYELSINFEDGVPALKSTKKQYPRASWILSNSESTKKEYPLASQTLTEDTVIRPTSSRELEEPTFEVKGSENRLSEHNHIRINLTDACDQALFVFVEYRFCSAMWELLAVPRISSGSTYNPCVSFPFYDAMHAESVHQLFILARENQTVHVNLPVRSEN</sequence>
<dbReference type="Proteomes" id="UP001190700">
    <property type="component" value="Unassembled WGS sequence"/>
</dbReference>
<accession>A0AAE0L4T2</accession>
<organism evidence="1 2">
    <name type="scientific">Cymbomonas tetramitiformis</name>
    <dbReference type="NCBI Taxonomy" id="36881"/>
    <lineage>
        <taxon>Eukaryota</taxon>
        <taxon>Viridiplantae</taxon>
        <taxon>Chlorophyta</taxon>
        <taxon>Pyramimonadophyceae</taxon>
        <taxon>Pyramimonadales</taxon>
        <taxon>Pyramimonadaceae</taxon>
        <taxon>Cymbomonas</taxon>
    </lineage>
</organism>
<dbReference type="AlphaFoldDB" id="A0AAE0L4T2"/>
<proteinExistence type="predicted"/>
<evidence type="ECO:0000313" key="1">
    <source>
        <dbReference type="EMBL" id="KAK3271847.1"/>
    </source>
</evidence>
<evidence type="ECO:0000313" key="2">
    <source>
        <dbReference type="Proteomes" id="UP001190700"/>
    </source>
</evidence>
<comment type="caution">
    <text evidence="1">The sequence shown here is derived from an EMBL/GenBank/DDBJ whole genome shotgun (WGS) entry which is preliminary data.</text>
</comment>
<gene>
    <name evidence="1" type="ORF">CYMTET_19826</name>
</gene>
<protein>
    <submittedName>
        <fullName evidence="1">Uncharacterized protein</fullName>
    </submittedName>
</protein>
<keyword evidence="2" id="KW-1185">Reference proteome</keyword>